<comment type="caution">
    <text evidence="1">The sequence shown here is derived from an EMBL/GenBank/DDBJ whole genome shotgun (WGS) entry which is preliminary data.</text>
</comment>
<feature type="non-terminal residue" evidence="1">
    <location>
        <position position="1"/>
    </location>
</feature>
<protein>
    <submittedName>
        <fullName evidence="1">34509_t:CDS:1</fullName>
    </submittedName>
</protein>
<dbReference type="Proteomes" id="UP000789920">
    <property type="component" value="Unassembled WGS sequence"/>
</dbReference>
<name>A0ACA9QTT7_9GLOM</name>
<evidence type="ECO:0000313" key="2">
    <source>
        <dbReference type="Proteomes" id="UP000789920"/>
    </source>
</evidence>
<gene>
    <name evidence="1" type="ORF">RPERSI_LOCUS15422</name>
</gene>
<organism evidence="1 2">
    <name type="scientific">Racocetra persica</name>
    <dbReference type="NCBI Taxonomy" id="160502"/>
    <lineage>
        <taxon>Eukaryota</taxon>
        <taxon>Fungi</taxon>
        <taxon>Fungi incertae sedis</taxon>
        <taxon>Mucoromycota</taxon>
        <taxon>Glomeromycotina</taxon>
        <taxon>Glomeromycetes</taxon>
        <taxon>Diversisporales</taxon>
        <taxon>Gigasporaceae</taxon>
        <taxon>Racocetra</taxon>
    </lineage>
</organism>
<accession>A0ACA9QTT7</accession>
<reference evidence="1" key="1">
    <citation type="submission" date="2021-06" db="EMBL/GenBank/DDBJ databases">
        <authorList>
            <person name="Kallberg Y."/>
            <person name="Tangrot J."/>
            <person name="Rosling A."/>
        </authorList>
    </citation>
    <scope>NUCLEOTIDE SEQUENCE</scope>
    <source>
        <strain evidence="1">MA461A</strain>
    </source>
</reference>
<proteinExistence type="predicted"/>
<dbReference type="EMBL" id="CAJVQC010037030">
    <property type="protein sequence ID" value="CAG8762718.1"/>
    <property type="molecule type" value="Genomic_DNA"/>
</dbReference>
<keyword evidence="2" id="KW-1185">Reference proteome</keyword>
<sequence>LYEPISVLNSMTELNYESSIYDDQDVFASTSTQASIISPICNNQDVSASTSTQAPVINTICNDQDVSASTSTQAPIINLICDDQDFPEVITDSNLFDNELDGSDDLSDSVKLILRLTFFNWEEFKIWLNGFALKNRFSYKVRTSEITNGIMKRATYEYTKSGLHALQVTSDPTKRHNTYSQQIQYQ</sequence>
<evidence type="ECO:0000313" key="1">
    <source>
        <dbReference type="EMBL" id="CAG8762718.1"/>
    </source>
</evidence>